<keyword evidence="1" id="KW-1133">Transmembrane helix</keyword>
<evidence type="ECO:0000313" key="3">
    <source>
        <dbReference type="Proteomes" id="UP000515917"/>
    </source>
</evidence>
<keyword evidence="3" id="KW-1185">Reference proteome</keyword>
<dbReference type="Proteomes" id="UP000515917">
    <property type="component" value="Chromosome"/>
</dbReference>
<proteinExistence type="predicted"/>
<keyword evidence="1" id="KW-0472">Membrane</keyword>
<feature type="transmembrane region" description="Helical" evidence="1">
    <location>
        <begin position="47"/>
        <end position="73"/>
    </location>
</feature>
<gene>
    <name evidence="2" type="ORF">C1H71_14580</name>
</gene>
<accession>A0A7G3GBG0</accession>
<dbReference type="EMBL" id="CP025781">
    <property type="protein sequence ID" value="QBC44631.1"/>
    <property type="molecule type" value="Genomic_DNA"/>
</dbReference>
<keyword evidence="1" id="KW-0812">Transmembrane</keyword>
<sequence>MKNIPLSERLASAFIGAIFGAVIGFIVAWLLGVYSQTLGPGQFDVSMAPWVGTSTCIFALIGLLIGQHIATMISNAFTALLEFETLGHYGLPSWWKFIVLLVIIGGGYLSLK</sequence>
<protein>
    <submittedName>
        <fullName evidence="2">Uncharacterized protein</fullName>
    </submittedName>
</protein>
<feature type="transmembrane region" description="Helical" evidence="1">
    <location>
        <begin position="12"/>
        <end position="35"/>
    </location>
</feature>
<evidence type="ECO:0000313" key="2">
    <source>
        <dbReference type="EMBL" id="QBC44631.1"/>
    </source>
</evidence>
<organism evidence="2 3">
    <name type="scientific">Iodobacter fluviatilis</name>
    <dbReference type="NCBI Taxonomy" id="537"/>
    <lineage>
        <taxon>Bacteria</taxon>
        <taxon>Pseudomonadati</taxon>
        <taxon>Pseudomonadota</taxon>
        <taxon>Betaproteobacteria</taxon>
        <taxon>Neisseriales</taxon>
        <taxon>Chitinibacteraceae</taxon>
        <taxon>Iodobacter</taxon>
    </lineage>
</organism>
<name>A0A7G3GBG0_9NEIS</name>
<feature type="transmembrane region" description="Helical" evidence="1">
    <location>
        <begin position="93"/>
        <end position="111"/>
    </location>
</feature>
<dbReference type="AlphaFoldDB" id="A0A7G3GBG0"/>
<reference evidence="2 3" key="1">
    <citation type="submission" date="2018-01" db="EMBL/GenBank/DDBJ databases">
        <title>Genome sequence of Iodobacter sp. strain PCH194 isolated from Indian Trans-Himalaya.</title>
        <authorList>
            <person name="Kumar V."/>
            <person name="Thakur V."/>
            <person name="Kumar S."/>
            <person name="Singh D."/>
        </authorList>
    </citation>
    <scope>NUCLEOTIDE SEQUENCE [LARGE SCALE GENOMIC DNA]</scope>
    <source>
        <strain evidence="2 3">PCH194</strain>
    </source>
</reference>
<evidence type="ECO:0000256" key="1">
    <source>
        <dbReference type="SAM" id="Phobius"/>
    </source>
</evidence>
<dbReference type="KEGG" id="ifl:C1H71_14580"/>